<feature type="chain" id="PRO_5015432869" evidence="1">
    <location>
        <begin position="22"/>
        <end position="376"/>
    </location>
</feature>
<dbReference type="STRING" id="1448308.A0A2T2P3D3"/>
<keyword evidence="1" id="KW-0732">Signal</keyword>
<evidence type="ECO:0000259" key="3">
    <source>
        <dbReference type="Pfam" id="PF25581"/>
    </source>
</evidence>
<reference evidence="4 5" key="1">
    <citation type="journal article" date="2018" name="Front. Microbiol.">
        <title>Genome-Wide Analysis of Corynespora cassiicola Leaf Fall Disease Putative Effectors.</title>
        <authorList>
            <person name="Lopez D."/>
            <person name="Ribeiro S."/>
            <person name="Label P."/>
            <person name="Fumanal B."/>
            <person name="Venisse J.S."/>
            <person name="Kohler A."/>
            <person name="de Oliveira R.R."/>
            <person name="Labutti K."/>
            <person name="Lipzen A."/>
            <person name="Lail K."/>
            <person name="Bauer D."/>
            <person name="Ohm R.A."/>
            <person name="Barry K.W."/>
            <person name="Spatafora J."/>
            <person name="Grigoriev I.V."/>
            <person name="Martin F.M."/>
            <person name="Pujade-Renaud V."/>
        </authorList>
    </citation>
    <scope>NUCLEOTIDE SEQUENCE [LARGE SCALE GENOMIC DNA]</scope>
    <source>
        <strain evidence="4 5">Philippines</strain>
    </source>
</reference>
<evidence type="ECO:0000313" key="4">
    <source>
        <dbReference type="EMBL" id="PSN72210.1"/>
    </source>
</evidence>
<organism evidence="4 5">
    <name type="scientific">Corynespora cassiicola Philippines</name>
    <dbReference type="NCBI Taxonomy" id="1448308"/>
    <lineage>
        <taxon>Eukaryota</taxon>
        <taxon>Fungi</taxon>
        <taxon>Dikarya</taxon>
        <taxon>Ascomycota</taxon>
        <taxon>Pezizomycotina</taxon>
        <taxon>Dothideomycetes</taxon>
        <taxon>Pleosporomycetidae</taxon>
        <taxon>Pleosporales</taxon>
        <taxon>Corynesporascaceae</taxon>
        <taxon>Corynespora</taxon>
    </lineage>
</organism>
<evidence type="ECO:0000256" key="1">
    <source>
        <dbReference type="SAM" id="SignalP"/>
    </source>
</evidence>
<feature type="domain" description="Diels-Alderase N-terminal" evidence="2">
    <location>
        <begin position="55"/>
        <end position="244"/>
    </location>
</feature>
<dbReference type="InterPro" id="IPR056402">
    <property type="entry name" value="DA_N"/>
</dbReference>
<evidence type="ECO:0000313" key="5">
    <source>
        <dbReference type="Proteomes" id="UP000240883"/>
    </source>
</evidence>
<feature type="domain" description="AsqO/PenF-like C-terminal" evidence="3">
    <location>
        <begin position="255"/>
        <end position="371"/>
    </location>
</feature>
<protein>
    <submittedName>
        <fullName evidence="4">Uncharacterized protein</fullName>
    </submittedName>
</protein>
<name>A0A2T2P3D3_CORCC</name>
<evidence type="ECO:0000259" key="2">
    <source>
        <dbReference type="Pfam" id="PF24137"/>
    </source>
</evidence>
<dbReference type="OrthoDB" id="3914164at2759"/>
<accession>A0A2T2P3D3</accession>
<feature type="signal peptide" evidence="1">
    <location>
        <begin position="1"/>
        <end position="21"/>
    </location>
</feature>
<sequence>MHLASVLAGLLGFASVGLISADCHKEFNFPNELTIQPVEAPYFTNSTTLQYGLDAPFVVPRPNATSFNIWHFDAVNPANPKEAITVTFYLASNESFPPNDQKEDAMSVEVILNLADGAKVPIFLEARDAAHGGAFTFEAGCGKSLVSNWETCFSKFEFSPATGWVITLDATYIGLSGKVTLSPIQHERLPCSIQTTHPDQTLKAARDLGWTNSVPDAKVSVDISLNSRTKNIRLKFNEGVGYHDVMYSDGRFRARVKYMHWGHARLRNYSLVWLMSENHQGEQMVRKYVSPIKDHIDEANPFISCQGSLTTSPDEVAFEMDGGSSVYSSSKAILKFQDKQVVRDVKGLKQWIGKVSGQIYDEQIEGVVSFFEYHAE</sequence>
<dbReference type="Proteomes" id="UP000240883">
    <property type="component" value="Unassembled WGS sequence"/>
</dbReference>
<proteinExistence type="predicted"/>
<keyword evidence="5" id="KW-1185">Reference proteome</keyword>
<dbReference type="EMBL" id="KZ678130">
    <property type="protein sequence ID" value="PSN72210.1"/>
    <property type="molecule type" value="Genomic_DNA"/>
</dbReference>
<gene>
    <name evidence="4" type="ORF">BS50DRAFT_583782</name>
</gene>
<dbReference type="Pfam" id="PF24137">
    <property type="entry name" value="DA_N"/>
    <property type="match status" value="1"/>
</dbReference>
<dbReference type="AlphaFoldDB" id="A0A2T2P3D3"/>
<dbReference type="SUPFAM" id="SSF159245">
    <property type="entry name" value="AttH-like"/>
    <property type="match status" value="1"/>
</dbReference>
<dbReference type="Pfam" id="PF25581">
    <property type="entry name" value="AsqO_C"/>
    <property type="match status" value="1"/>
</dbReference>
<dbReference type="InterPro" id="IPR057722">
    <property type="entry name" value="AsqO/PenF-like_C"/>
</dbReference>